<dbReference type="Gene3D" id="3.40.190.10">
    <property type="entry name" value="Periplasmic binding protein-like II"/>
    <property type="match status" value="2"/>
</dbReference>
<feature type="chain" id="PRO_5047185141" evidence="1">
    <location>
        <begin position="26"/>
        <end position="520"/>
    </location>
</feature>
<evidence type="ECO:0000313" key="2">
    <source>
        <dbReference type="EMBL" id="MFC4075807.1"/>
    </source>
</evidence>
<proteinExistence type="predicted"/>
<comment type="caution">
    <text evidence="2">The sequence shown here is derived from an EMBL/GenBank/DDBJ whole genome shotgun (WGS) entry which is preliminary data.</text>
</comment>
<protein>
    <submittedName>
        <fullName evidence="2">Extracellular solute-binding protein</fullName>
    </submittedName>
</protein>
<gene>
    <name evidence="2" type="ORF">ACFOUO_03185</name>
</gene>
<dbReference type="PANTHER" id="PTHR43649:SF12">
    <property type="entry name" value="DIACETYLCHITOBIOSE BINDING PROTEIN DASA"/>
    <property type="match status" value="1"/>
</dbReference>
<name>A0ABV8JG67_9BACL</name>
<dbReference type="SUPFAM" id="SSF53850">
    <property type="entry name" value="Periplasmic binding protein-like II"/>
    <property type="match status" value="1"/>
</dbReference>
<reference evidence="3" key="1">
    <citation type="journal article" date="2019" name="Int. J. Syst. Evol. Microbiol.">
        <title>The Global Catalogue of Microorganisms (GCM) 10K type strain sequencing project: providing services to taxonomists for standard genome sequencing and annotation.</title>
        <authorList>
            <consortium name="The Broad Institute Genomics Platform"/>
            <consortium name="The Broad Institute Genome Sequencing Center for Infectious Disease"/>
            <person name="Wu L."/>
            <person name="Ma J."/>
        </authorList>
    </citation>
    <scope>NUCLEOTIDE SEQUENCE [LARGE SCALE GENOMIC DNA]</scope>
    <source>
        <strain evidence="3">IBRC-M 10813</strain>
    </source>
</reference>
<dbReference type="InterPro" id="IPR050490">
    <property type="entry name" value="Bact_solute-bd_prot1"/>
</dbReference>
<dbReference type="PROSITE" id="PS51257">
    <property type="entry name" value="PROKAR_LIPOPROTEIN"/>
    <property type="match status" value="1"/>
</dbReference>
<keyword evidence="1" id="KW-0732">Signal</keyword>
<sequence length="520" mass="59364">MKKMRKAIAWIVSGGLVFVLMSCSADGTGQTDDQEKTYTITSLDFLYDDIPPKDGKGVKMIEEKFHVKYKRTYGVYTDYTEKVATQVASGDIPDVIGFEMSNDRSNFFKWAEQGAFLPLNDYIDEYPTLKKVPKEVWNAVSIDGKIMAIPKYFPPKYLNTPIIRKDWLDRLGLEIPKSHEELKEVALAFTEQDPDGNGKDDTYGMVLGENLWPNYHFGAYWDMGAWYHTNAKGQVVPGIITEERKGMIRLYADLYKKGAVNSDFVLTNPNEANGKEFYAGKAGMIVRGPVEMTEENMEALSRIHPGAELAPIPPFVAPDGSKGYTAGSGYYTATALSAKLSDHPGKVRRILEIIDYGRTFYPLDKRNPQNKEFDWLYGKEGEGYEMVQGYPVLSQGVKGLSPWHYLIDNKMWAPTDESNQYAKTYKHKAYRQLAEDLETMHTETKHYINPIYQVYSPTQARKGLELQKKLLNEQARMVTGDRPLSDWDQTVNQWLKAGGKEIIDEVNREMKKKHIRPKWQ</sequence>
<evidence type="ECO:0000313" key="3">
    <source>
        <dbReference type="Proteomes" id="UP001595843"/>
    </source>
</evidence>
<dbReference type="PANTHER" id="PTHR43649">
    <property type="entry name" value="ARABINOSE-BINDING PROTEIN-RELATED"/>
    <property type="match status" value="1"/>
</dbReference>
<keyword evidence="3" id="KW-1185">Reference proteome</keyword>
<organism evidence="2 3">
    <name type="scientific">Salinithrix halophila</name>
    <dbReference type="NCBI Taxonomy" id="1485204"/>
    <lineage>
        <taxon>Bacteria</taxon>
        <taxon>Bacillati</taxon>
        <taxon>Bacillota</taxon>
        <taxon>Bacilli</taxon>
        <taxon>Bacillales</taxon>
        <taxon>Thermoactinomycetaceae</taxon>
        <taxon>Salinithrix</taxon>
    </lineage>
</organism>
<dbReference type="RefSeq" id="WP_380702076.1">
    <property type="nucleotide sequence ID" value="NZ_JBHSAP010000007.1"/>
</dbReference>
<dbReference type="EMBL" id="JBHSAP010000007">
    <property type="protein sequence ID" value="MFC4075807.1"/>
    <property type="molecule type" value="Genomic_DNA"/>
</dbReference>
<dbReference type="Pfam" id="PF01547">
    <property type="entry name" value="SBP_bac_1"/>
    <property type="match status" value="1"/>
</dbReference>
<feature type="signal peptide" evidence="1">
    <location>
        <begin position="1"/>
        <end position="25"/>
    </location>
</feature>
<dbReference type="Proteomes" id="UP001595843">
    <property type="component" value="Unassembled WGS sequence"/>
</dbReference>
<accession>A0ABV8JG67</accession>
<dbReference type="InterPro" id="IPR006059">
    <property type="entry name" value="SBP"/>
</dbReference>
<evidence type="ECO:0000256" key="1">
    <source>
        <dbReference type="SAM" id="SignalP"/>
    </source>
</evidence>